<dbReference type="Proteomes" id="UP000246740">
    <property type="component" value="Unassembled WGS sequence"/>
</dbReference>
<gene>
    <name evidence="2" type="ORF">BCV70DRAFT_42909</name>
</gene>
<dbReference type="AlphaFoldDB" id="A0A317XJ96"/>
<evidence type="ECO:0000256" key="1">
    <source>
        <dbReference type="SAM" id="MobiDB-lite"/>
    </source>
</evidence>
<name>A0A317XJ96_9BASI</name>
<reference evidence="2 3" key="1">
    <citation type="journal article" date="2018" name="Mol. Biol. Evol.">
        <title>Broad Genomic Sampling Reveals a Smut Pathogenic Ancestry of the Fungal Clade Ustilaginomycotina.</title>
        <authorList>
            <person name="Kijpornyongpan T."/>
            <person name="Mondo S.J."/>
            <person name="Barry K."/>
            <person name="Sandor L."/>
            <person name="Lee J."/>
            <person name="Lipzen A."/>
            <person name="Pangilinan J."/>
            <person name="LaButti K."/>
            <person name="Hainaut M."/>
            <person name="Henrissat B."/>
            <person name="Grigoriev I.V."/>
            <person name="Spatafora J.W."/>
            <person name="Aime M.C."/>
        </authorList>
    </citation>
    <scope>NUCLEOTIDE SEQUENCE [LARGE SCALE GENOMIC DNA]</scope>
    <source>
        <strain evidence="2 3">MCA 3645</strain>
    </source>
</reference>
<sequence>MCLSESPRSAQMHDGSSSSNFSANSCLSGIAERTDSPSRQQRQHQQQRASSVGDRVRLHWSLMPLIERARCRAKYMYCIWWSSAQPRSARGNFFRPLFVPCAPARCMACARAEKPTLGQLLLGASMIASWRSRSRSRGGRSRSILCRTVAQR</sequence>
<accession>A0A317XJ96</accession>
<dbReference type="EMBL" id="KZ819201">
    <property type="protein sequence ID" value="PWY97902.1"/>
    <property type="molecule type" value="Genomic_DNA"/>
</dbReference>
<evidence type="ECO:0000313" key="2">
    <source>
        <dbReference type="EMBL" id="PWY97902.1"/>
    </source>
</evidence>
<keyword evidence="3" id="KW-1185">Reference proteome</keyword>
<feature type="region of interest" description="Disordered" evidence="1">
    <location>
        <begin position="1"/>
        <end position="23"/>
    </location>
</feature>
<organism evidence="2 3">
    <name type="scientific">Testicularia cyperi</name>
    <dbReference type="NCBI Taxonomy" id="1882483"/>
    <lineage>
        <taxon>Eukaryota</taxon>
        <taxon>Fungi</taxon>
        <taxon>Dikarya</taxon>
        <taxon>Basidiomycota</taxon>
        <taxon>Ustilaginomycotina</taxon>
        <taxon>Ustilaginomycetes</taxon>
        <taxon>Ustilaginales</taxon>
        <taxon>Anthracoideaceae</taxon>
        <taxon>Testicularia</taxon>
    </lineage>
</organism>
<dbReference type="InParanoid" id="A0A317XJ96"/>
<proteinExistence type="predicted"/>
<evidence type="ECO:0000313" key="3">
    <source>
        <dbReference type="Proteomes" id="UP000246740"/>
    </source>
</evidence>
<protein>
    <submittedName>
        <fullName evidence="2">Uncharacterized protein</fullName>
    </submittedName>
</protein>